<dbReference type="EMBL" id="VSSQ01007667">
    <property type="protein sequence ID" value="MPM36619.1"/>
    <property type="molecule type" value="Genomic_DNA"/>
</dbReference>
<feature type="region of interest" description="Disordered" evidence="1">
    <location>
        <begin position="320"/>
        <end position="353"/>
    </location>
</feature>
<organism evidence="2">
    <name type="scientific">bioreactor metagenome</name>
    <dbReference type="NCBI Taxonomy" id="1076179"/>
    <lineage>
        <taxon>unclassified sequences</taxon>
        <taxon>metagenomes</taxon>
        <taxon>ecological metagenomes</taxon>
    </lineage>
</organism>
<gene>
    <name evidence="2" type="ORF">SDC9_83218</name>
</gene>
<sequence>MLDLATQVVQLRAAVRADVAAEDDGAAEHHPDVVDGDRQVRRVAVPHGRQHRIAGGQPGEEVLDRAVGVRGQHGRVAVRVEAAVPAAVAAQPVVVDPHVADLAGQFAVAAVHRVLDQHRATDAVRQADVEGVVDRRLVPELREPGGLRVVDQPRLVRDVGGEVSGAEPLVVDHPAVRHPTGGPADQAGHRDPDPEDEVTVDTGLRDRRRHLAPDEGEVVLGALEHAARTPRAEHPSLEIHHQAADPVAGHVHPDREAAVRHAGVGDRAAPAVVARRQLRALLEEPGLEKVAEVLRDGRQADPQTVGDVLLRRQPALADELVDRLPGPPPGAVGRTSHRLVSAPSSVDLPRAQR</sequence>
<feature type="region of interest" description="Disordered" evidence="1">
    <location>
        <begin position="173"/>
        <end position="199"/>
    </location>
</feature>
<reference evidence="2" key="1">
    <citation type="submission" date="2019-08" db="EMBL/GenBank/DDBJ databases">
        <authorList>
            <person name="Kucharzyk K."/>
            <person name="Murdoch R.W."/>
            <person name="Higgins S."/>
            <person name="Loffler F."/>
        </authorList>
    </citation>
    <scope>NUCLEOTIDE SEQUENCE</scope>
</reference>
<name>A0A644Z7K6_9ZZZZ</name>
<evidence type="ECO:0000313" key="2">
    <source>
        <dbReference type="EMBL" id="MPM36619.1"/>
    </source>
</evidence>
<dbReference type="AlphaFoldDB" id="A0A644Z7K6"/>
<protein>
    <submittedName>
        <fullName evidence="2">Uncharacterized protein</fullName>
    </submittedName>
</protein>
<comment type="caution">
    <text evidence="2">The sequence shown here is derived from an EMBL/GenBank/DDBJ whole genome shotgun (WGS) entry which is preliminary data.</text>
</comment>
<accession>A0A644Z7K6</accession>
<evidence type="ECO:0000256" key="1">
    <source>
        <dbReference type="SAM" id="MobiDB-lite"/>
    </source>
</evidence>
<proteinExistence type="predicted"/>